<keyword evidence="3" id="KW-1185">Reference proteome</keyword>
<name>A0ABW6H3C9_9ACTN</name>
<dbReference type="Proteomes" id="UP001599756">
    <property type="component" value="Unassembled WGS sequence"/>
</dbReference>
<dbReference type="GO" id="GO:0004519">
    <property type="term" value="F:endonuclease activity"/>
    <property type="evidence" value="ECO:0007669"/>
    <property type="project" value="UniProtKB-KW"/>
</dbReference>
<keyword evidence="2" id="KW-0540">Nuclease</keyword>
<dbReference type="Pfam" id="PF14528">
    <property type="entry name" value="LAGLIDADG_3"/>
    <property type="match status" value="1"/>
</dbReference>
<accession>A0ABW6H3C9</accession>
<keyword evidence="2" id="KW-0378">Hydrolase</keyword>
<sequence>MEINAQDIDLLREFRKLTPYYSSVTERTRSTNFAQTSHTAVWTVCSLEARTRLNELGLPYGHKSTAISPPCVEFSRRDYLRGLIDADGSVGYTSRGLPFVSLTTASTAAGAYLCDYAKEVTGVQRAVTRNTRDGIYNILYTMEAGQRLAADLYYPGSLSLARKQVAADSLAVWGRPPGMRVAHTRRRWNETEDRILLKINSPTAAAERLGRTVQSCSLRLWRLRSGQAPTPSDQ</sequence>
<evidence type="ECO:0000259" key="1">
    <source>
        <dbReference type="Pfam" id="PF14528"/>
    </source>
</evidence>
<proteinExistence type="predicted"/>
<dbReference type="RefSeq" id="WP_381803589.1">
    <property type="nucleotide sequence ID" value="NZ_JBHYTS010000013.1"/>
</dbReference>
<organism evidence="2 3">
    <name type="scientific">Streptomyces anandii</name>
    <dbReference type="NCBI Taxonomy" id="285454"/>
    <lineage>
        <taxon>Bacteria</taxon>
        <taxon>Bacillati</taxon>
        <taxon>Actinomycetota</taxon>
        <taxon>Actinomycetes</taxon>
        <taxon>Kitasatosporales</taxon>
        <taxon>Streptomycetaceae</taxon>
        <taxon>Streptomyces</taxon>
    </lineage>
</organism>
<evidence type="ECO:0000313" key="2">
    <source>
        <dbReference type="EMBL" id="MFE1751038.1"/>
    </source>
</evidence>
<dbReference type="InterPro" id="IPR004860">
    <property type="entry name" value="LAGLIDADG_dom"/>
</dbReference>
<keyword evidence="2" id="KW-0255">Endonuclease</keyword>
<feature type="domain" description="Homing endonuclease LAGLIDADG" evidence="1">
    <location>
        <begin position="77"/>
        <end position="107"/>
    </location>
</feature>
<dbReference type="EMBL" id="JBHYTS010000013">
    <property type="protein sequence ID" value="MFE1751038.1"/>
    <property type="molecule type" value="Genomic_DNA"/>
</dbReference>
<protein>
    <submittedName>
        <fullName evidence="2">LAGLIDADG family homing endonuclease</fullName>
    </submittedName>
</protein>
<comment type="caution">
    <text evidence="2">The sequence shown here is derived from an EMBL/GenBank/DDBJ whole genome shotgun (WGS) entry which is preliminary data.</text>
</comment>
<dbReference type="InterPro" id="IPR027434">
    <property type="entry name" value="Homing_endonucl"/>
</dbReference>
<gene>
    <name evidence="2" type="ORF">ACFW88_10945</name>
</gene>
<dbReference type="SUPFAM" id="SSF55608">
    <property type="entry name" value="Homing endonucleases"/>
    <property type="match status" value="1"/>
</dbReference>
<evidence type="ECO:0000313" key="3">
    <source>
        <dbReference type="Proteomes" id="UP001599756"/>
    </source>
</evidence>
<reference evidence="2 3" key="1">
    <citation type="submission" date="2024-09" db="EMBL/GenBank/DDBJ databases">
        <title>The Natural Products Discovery Center: Release of the First 8490 Sequenced Strains for Exploring Actinobacteria Biosynthetic Diversity.</title>
        <authorList>
            <person name="Kalkreuter E."/>
            <person name="Kautsar S.A."/>
            <person name="Yang D."/>
            <person name="Bader C.D."/>
            <person name="Teijaro C.N."/>
            <person name="Fluegel L."/>
            <person name="Davis C.M."/>
            <person name="Simpson J.R."/>
            <person name="Lauterbach L."/>
            <person name="Steele A.D."/>
            <person name="Gui C."/>
            <person name="Meng S."/>
            <person name="Li G."/>
            <person name="Viehrig K."/>
            <person name="Ye F."/>
            <person name="Su P."/>
            <person name="Kiefer A.F."/>
            <person name="Nichols A."/>
            <person name="Cepeda A.J."/>
            <person name="Yan W."/>
            <person name="Fan B."/>
            <person name="Jiang Y."/>
            <person name="Adhikari A."/>
            <person name="Zheng C.-J."/>
            <person name="Schuster L."/>
            <person name="Cowan T.M."/>
            <person name="Smanski M.J."/>
            <person name="Chevrette M.G."/>
            <person name="De Carvalho L.P.S."/>
            <person name="Shen B."/>
        </authorList>
    </citation>
    <scope>NUCLEOTIDE SEQUENCE [LARGE SCALE GENOMIC DNA]</scope>
    <source>
        <strain evidence="2 3">NPDC059500</strain>
    </source>
</reference>